<evidence type="ECO:0000259" key="2">
    <source>
        <dbReference type="Pfam" id="PF18962"/>
    </source>
</evidence>
<dbReference type="PANTHER" id="PTHR42754">
    <property type="entry name" value="ENDOGLUCANASE"/>
    <property type="match status" value="1"/>
</dbReference>
<name>A0A2T2YB27_9BACT</name>
<feature type="region of interest" description="Disordered" evidence="1">
    <location>
        <begin position="303"/>
        <end position="345"/>
    </location>
</feature>
<evidence type="ECO:0000256" key="1">
    <source>
        <dbReference type="SAM" id="MobiDB-lite"/>
    </source>
</evidence>
<dbReference type="InterPro" id="IPR026444">
    <property type="entry name" value="Secre_tail"/>
</dbReference>
<accession>A0A2T2YB27</accession>
<dbReference type="PANTHER" id="PTHR42754:SF1">
    <property type="entry name" value="LIPOPROTEIN"/>
    <property type="match status" value="1"/>
</dbReference>
<dbReference type="Proteomes" id="UP000240357">
    <property type="component" value="Unassembled WGS sequence"/>
</dbReference>
<gene>
    <name evidence="3" type="ORF">AHMF7605_03795</name>
</gene>
<feature type="compositionally biased region" description="Basic and acidic residues" evidence="1">
    <location>
        <begin position="331"/>
        <end position="341"/>
    </location>
</feature>
<sequence length="1584" mass="170346">MKLPLTPDYPLQPIPGFNHWQIKLGIFLLLYCILVNQSFAQTKIWDKTIGGKSNEQLTYAQQTSDGGYILGGTSQSGINGDKTTASKGGQDYWIVKLKADGTKTWDKTFGGNKNDLLTSLQQTKDGGYILGGFSLSGKSGDKSEASRDNLKNIEFNRGDYWIIKLNADGTKVWDKTIGGDSRDEFSSLQQTSDGGYVLGGSSLSSNSGDKSESNKGLYDYWVVKLKADGTKVWDNTIGGNRFDKLNSVQQTSDGGYIVGGSSESNISGDKTENNKEVLHYYSADYWIVKLTSDGTKAWDKTLGGENNDELRSLQQTKDGYVLGGSSNSDSSGDKTEHRKGGTDGGGNITNDYWVVKIKANGNKVWDKTIGGNNNDVLTSLQQTSDGGYLLGGSSDSGSSGDKTEEFQKTDEFYDPNDFWVVKIAATGAKVWDKTLGGNAGDYLSSLQQTSDGNYILGGSSNSGKSGDKSQAKLGECTSTICTSDYWVVKLDNSGKNLNQNITFVPIIYKTYGDAPFTISATASSGLSVTFSIVSGPATVKGNIVTLTGAGKVTVKARQAGNDTYKSAEATQTFLVMEKSLVRKGWEKAFGGKYEDRLTAMIATFDGGYLVGGTSNSGKSGDKSNPGQPYTKDYWIIKTDQQGNKLWDKSYGGTHQDKLAAIVATPDGGYLLGGTSESGISGDKTEAVRGDADYWVVKIDADGNKQWDKTFGGAKEDIFTALIATPDGGYLLGGTSESGISGDKTEAIRGGLDYWVVKLDGTGKKLWDKTFGGIGVDNLAALAVGANGDYLLGGSSVSGYSGDKTQAKRALNDFWVVRINATGTKVWDRAYGGIKGTYTDPWCTTGCNVTTYGESVLSGLITTPDGGFLLGGTSTAEPGAEKSEDNLSDKYTNLRKYWVVKINDQGKKEWDKTYVGGLTESTLKFVDSTYTIYGGSANLRSLISAPDGGFLLAGDSDYGKGADKSEDVRVKDYEFVDYWAVKIDAQGVKKWDKTLGGFNYDFLAAAVTSSTGGYLLGGSSESGIGGDKSEALRDSTNINFEFWPTDYWVVEIKDETSLNNSAWDRRYGGSGYDVLTSFIKTADGGYLSAGYSPSGISGDKTQASRGKNDYWMVKSDKNGKKIWDKRYGGGGDDYLNRVIQTQDGGYLLAGSSLSGISGDKSQASRGDRDYWIVKISGTGVKQWDKRYGGSGYDELKKVIQLSTGDYILAGYSNSPVSGDKSQGNQGGYDYWLVKISNTGTKIWDKRYGGNLNDALTGIVQTSGGGFLLGGSSTSAGNGEKSEESRGGKDFWLISVNKNGAKLWDKTYGGAGEDEAYSLGRSGSSDYFISGSSDSPAGSDKTRGSQGLKDFWFLKINNKGVKIWDKRFGSNFDDEAKASIQTQDGGYLLAGISASSMGGNKSQNSQGGFDYWIVKTDKDGMYQWDKRFGGSSVDDLRAVIQTPDGGYLLAGKSLSGASGDRTQPSQGEYDYWVVKVAPETSPLLAAREATEVTLPTEISGLKQLQAYPNPFSEKVTVSFTLPQTQPASVKVYDNQGREITTLFQGEAKAKKTYQVKWQAQNKATGLYFLQLQTPTIQQQQKILLTK</sequence>
<keyword evidence="4" id="KW-1185">Reference proteome</keyword>
<dbReference type="OrthoDB" id="922614at2"/>
<feature type="domain" description="Secretion system C-terminal sorting" evidence="2">
    <location>
        <begin position="1505"/>
        <end position="1581"/>
    </location>
</feature>
<proteinExistence type="predicted"/>
<evidence type="ECO:0000313" key="4">
    <source>
        <dbReference type="Proteomes" id="UP000240357"/>
    </source>
</evidence>
<dbReference type="RefSeq" id="WP_106926602.1">
    <property type="nucleotide sequence ID" value="NZ_PYFT01000001.1"/>
</dbReference>
<organism evidence="3 4">
    <name type="scientific">Adhaeribacter arboris</name>
    <dbReference type="NCBI Taxonomy" id="2072846"/>
    <lineage>
        <taxon>Bacteria</taxon>
        <taxon>Pseudomonadati</taxon>
        <taxon>Bacteroidota</taxon>
        <taxon>Cytophagia</taxon>
        <taxon>Cytophagales</taxon>
        <taxon>Hymenobacteraceae</taxon>
        <taxon>Adhaeribacter</taxon>
    </lineage>
</organism>
<protein>
    <recommendedName>
        <fullName evidence="2">Secretion system C-terminal sorting domain-containing protein</fullName>
    </recommendedName>
</protein>
<dbReference type="Pfam" id="PF18962">
    <property type="entry name" value="Por_Secre_tail"/>
    <property type="match status" value="1"/>
</dbReference>
<dbReference type="InterPro" id="IPR011047">
    <property type="entry name" value="Quinoprotein_ADH-like_sf"/>
</dbReference>
<reference evidence="3 4" key="1">
    <citation type="submission" date="2018-03" db="EMBL/GenBank/DDBJ databases">
        <title>Adhaeribacter sp. HMF7605 Genome sequencing and assembly.</title>
        <authorList>
            <person name="Kang H."/>
            <person name="Kang J."/>
            <person name="Cha I."/>
            <person name="Kim H."/>
            <person name="Joh K."/>
        </authorList>
    </citation>
    <scope>NUCLEOTIDE SEQUENCE [LARGE SCALE GENOMIC DNA]</scope>
    <source>
        <strain evidence="3 4">HMF7605</strain>
    </source>
</reference>
<comment type="caution">
    <text evidence="3">The sequence shown here is derived from an EMBL/GenBank/DDBJ whole genome shotgun (WGS) entry which is preliminary data.</text>
</comment>
<dbReference type="EMBL" id="PYFT01000001">
    <property type="protein sequence ID" value="PSR52709.1"/>
    <property type="molecule type" value="Genomic_DNA"/>
</dbReference>
<evidence type="ECO:0000313" key="3">
    <source>
        <dbReference type="EMBL" id="PSR52709.1"/>
    </source>
</evidence>
<dbReference type="NCBIfam" id="TIGR04183">
    <property type="entry name" value="Por_Secre_tail"/>
    <property type="match status" value="1"/>
</dbReference>
<dbReference type="SUPFAM" id="SSF50998">
    <property type="entry name" value="Quinoprotein alcohol dehydrogenase-like"/>
    <property type="match status" value="1"/>
</dbReference>